<reference evidence="2" key="1">
    <citation type="submission" date="2022-04" db="EMBL/GenBank/DDBJ databases">
        <title>A functionally conserved STORR gene fusion in Papaver species that diverged 16.8 million years ago.</title>
        <authorList>
            <person name="Catania T."/>
        </authorList>
    </citation>
    <scope>NUCLEOTIDE SEQUENCE</scope>
    <source>
        <strain evidence="2">S-188037</strain>
    </source>
</reference>
<dbReference type="Proteomes" id="UP001202328">
    <property type="component" value="Unassembled WGS sequence"/>
</dbReference>
<evidence type="ECO:0000313" key="2">
    <source>
        <dbReference type="EMBL" id="KAI3836449.1"/>
    </source>
</evidence>
<keyword evidence="1" id="KW-0732">Signal</keyword>
<proteinExistence type="predicted"/>
<accession>A0AAD4RWT6</accession>
<dbReference type="PANTHER" id="PTHR36896:SF2">
    <property type="entry name" value="OS01G0729500 PROTEIN"/>
    <property type="match status" value="1"/>
</dbReference>
<dbReference type="AlphaFoldDB" id="A0AAD4RWT6"/>
<comment type="caution">
    <text evidence="2">The sequence shown here is derived from an EMBL/GenBank/DDBJ whole genome shotgun (WGS) entry which is preliminary data.</text>
</comment>
<keyword evidence="3" id="KW-1185">Reference proteome</keyword>
<dbReference type="EMBL" id="JAJJMB010017645">
    <property type="protein sequence ID" value="KAI3836449.1"/>
    <property type="molecule type" value="Genomic_DNA"/>
</dbReference>
<feature type="signal peptide" evidence="1">
    <location>
        <begin position="1"/>
        <end position="22"/>
    </location>
</feature>
<organism evidence="2 3">
    <name type="scientific">Papaver atlanticum</name>
    <dbReference type="NCBI Taxonomy" id="357466"/>
    <lineage>
        <taxon>Eukaryota</taxon>
        <taxon>Viridiplantae</taxon>
        <taxon>Streptophyta</taxon>
        <taxon>Embryophyta</taxon>
        <taxon>Tracheophyta</taxon>
        <taxon>Spermatophyta</taxon>
        <taxon>Magnoliopsida</taxon>
        <taxon>Ranunculales</taxon>
        <taxon>Papaveraceae</taxon>
        <taxon>Papaveroideae</taxon>
        <taxon>Papaver</taxon>
    </lineage>
</organism>
<feature type="chain" id="PRO_5041960875" evidence="1">
    <location>
        <begin position="23"/>
        <end position="110"/>
    </location>
</feature>
<evidence type="ECO:0000256" key="1">
    <source>
        <dbReference type="SAM" id="SignalP"/>
    </source>
</evidence>
<evidence type="ECO:0000313" key="3">
    <source>
        <dbReference type="Proteomes" id="UP001202328"/>
    </source>
</evidence>
<protein>
    <submittedName>
        <fullName evidence="2">Uncharacterized protein</fullName>
    </submittedName>
</protein>
<gene>
    <name evidence="2" type="ORF">MKW98_008210</name>
</gene>
<dbReference type="PANTHER" id="PTHR36896">
    <property type="entry name" value="OS01G0729500 PROTEIN"/>
    <property type="match status" value="1"/>
</dbReference>
<name>A0AAD4RWT6_9MAGN</name>
<sequence>MEINSRIYILFSLLLLSMCYHGFPSLAAAEGNKKLGISSVGSGSVRTLLISGGGVRRKHQIPNNCTEIVSKSHCSQNTKCKWCRSDVVDDMCFSSLESWRLPQQVFFCDQ</sequence>